<dbReference type="Proteomes" id="UP000267464">
    <property type="component" value="Unassembled WGS sequence"/>
</dbReference>
<evidence type="ECO:0000256" key="4">
    <source>
        <dbReference type="ARBA" id="ARBA00022842"/>
    </source>
</evidence>
<comment type="cofactor">
    <cofactor evidence="1">
        <name>Mg(2+)</name>
        <dbReference type="ChEBI" id="CHEBI:18420"/>
    </cofactor>
</comment>
<name>A0A3N7IY51_9BURK</name>
<keyword evidence="4" id="KW-0460">Magnesium</keyword>
<dbReference type="OrthoDB" id="9774177at2"/>
<dbReference type="AlphaFoldDB" id="A0A3N7IY51"/>
<dbReference type="InterPro" id="IPR006879">
    <property type="entry name" value="YdjC-like"/>
</dbReference>
<dbReference type="Gene3D" id="3.20.20.370">
    <property type="entry name" value="Glycoside hydrolase/deacetylase"/>
    <property type="match status" value="1"/>
</dbReference>
<keyword evidence="7" id="KW-1185">Reference proteome</keyword>
<accession>A0A3N7IY51</accession>
<reference evidence="6 7" key="1">
    <citation type="submission" date="2018-08" db="EMBL/GenBank/DDBJ databases">
        <authorList>
            <person name="Khan S.A."/>
            <person name="Jeon C.O."/>
            <person name="Chun B.H."/>
            <person name="Jeong S.E."/>
        </authorList>
    </citation>
    <scope>NUCLEOTIDE SEQUENCE [LARGE SCALE GENOMIC DNA]</scope>
    <source>
        <strain evidence="6 7">S-16</strain>
    </source>
</reference>
<keyword evidence="5" id="KW-0119">Carbohydrate metabolism</keyword>
<protein>
    <submittedName>
        <fullName evidence="6">ChbG/HpnK family deacetylase</fullName>
    </submittedName>
</protein>
<evidence type="ECO:0000256" key="1">
    <source>
        <dbReference type="ARBA" id="ARBA00001946"/>
    </source>
</evidence>
<dbReference type="GO" id="GO:0005975">
    <property type="term" value="P:carbohydrate metabolic process"/>
    <property type="evidence" value="ECO:0007669"/>
    <property type="project" value="InterPro"/>
</dbReference>
<organism evidence="6 7">
    <name type="scientific">Piscinibacter terrae</name>
    <dbReference type="NCBI Taxonomy" id="2496871"/>
    <lineage>
        <taxon>Bacteria</taxon>
        <taxon>Pseudomonadati</taxon>
        <taxon>Pseudomonadota</taxon>
        <taxon>Betaproteobacteria</taxon>
        <taxon>Burkholderiales</taxon>
        <taxon>Sphaerotilaceae</taxon>
        <taxon>Piscinibacter</taxon>
    </lineage>
</organism>
<gene>
    <name evidence="6" type="ORF">DZC73_16255</name>
</gene>
<evidence type="ECO:0000313" key="6">
    <source>
        <dbReference type="EMBL" id="RQP23682.1"/>
    </source>
</evidence>
<dbReference type="Pfam" id="PF04794">
    <property type="entry name" value="YdjC"/>
    <property type="match status" value="1"/>
</dbReference>
<dbReference type="GO" id="GO:0019213">
    <property type="term" value="F:deacetylase activity"/>
    <property type="evidence" value="ECO:0007669"/>
    <property type="project" value="TreeGrafter"/>
</dbReference>
<sequence length="295" mass="32610">MSRQTFLRRLGLAAGERAVVLHADDIGLGEASVRAYAQIHQAGLLGSASVMVPSGWFPAVADLARSGVHDLGVHLTLNSEWPNYRMAPLLGPAAASLADAQGWFHPLAVHTHRHASADEAFAELSAQVRRARTAGLAPTHIDSHMLTLLHPTLFEVYVRLSRQERLPATLIRMDADQLERLCRIPRSDAVQLHERLQAVDEEGLVAFDTFAELPLDAHDRRLDAAHRILDGLPEGLAMFICHPACDGVELRAMTTDWAARAADHRLYLDDGWRRAIESSGIRTLNMRQVRDAMFP</sequence>
<comment type="caution">
    <text evidence="6">The sequence shown here is derived from an EMBL/GenBank/DDBJ whole genome shotgun (WGS) entry which is preliminary data.</text>
</comment>
<dbReference type="EMBL" id="QUSW01000004">
    <property type="protein sequence ID" value="RQP23682.1"/>
    <property type="molecule type" value="Genomic_DNA"/>
</dbReference>
<dbReference type="PANTHER" id="PTHR31609">
    <property type="entry name" value="YDJC DEACETYLASE FAMILY MEMBER"/>
    <property type="match status" value="1"/>
</dbReference>
<dbReference type="RefSeq" id="WP_124541401.1">
    <property type="nucleotide sequence ID" value="NZ_QUSW01000004.1"/>
</dbReference>
<dbReference type="InterPro" id="IPR011330">
    <property type="entry name" value="Glyco_hydro/deAcase_b/a-brl"/>
</dbReference>
<evidence type="ECO:0000256" key="2">
    <source>
        <dbReference type="ARBA" id="ARBA00022723"/>
    </source>
</evidence>
<evidence type="ECO:0000313" key="7">
    <source>
        <dbReference type="Proteomes" id="UP000267464"/>
    </source>
</evidence>
<dbReference type="SUPFAM" id="SSF88713">
    <property type="entry name" value="Glycoside hydrolase/deacetylase"/>
    <property type="match status" value="1"/>
</dbReference>
<keyword evidence="2" id="KW-0479">Metal-binding</keyword>
<reference evidence="6 7" key="2">
    <citation type="submission" date="2018-12" db="EMBL/GenBank/DDBJ databases">
        <title>Rhizobacter gummiphilus sp. nov., a rubber-degrading bacterium isolated from the soil of a botanical garden in Japan.</title>
        <authorList>
            <person name="Shunsuke S.S."/>
        </authorList>
    </citation>
    <scope>NUCLEOTIDE SEQUENCE [LARGE SCALE GENOMIC DNA]</scope>
    <source>
        <strain evidence="6 7">S-16</strain>
    </source>
</reference>
<dbReference type="GO" id="GO:0016787">
    <property type="term" value="F:hydrolase activity"/>
    <property type="evidence" value="ECO:0007669"/>
    <property type="project" value="UniProtKB-KW"/>
</dbReference>
<dbReference type="PANTHER" id="PTHR31609:SF1">
    <property type="entry name" value="CARBOHYDRATE DEACETYLASE"/>
    <property type="match status" value="1"/>
</dbReference>
<evidence type="ECO:0000256" key="3">
    <source>
        <dbReference type="ARBA" id="ARBA00022801"/>
    </source>
</evidence>
<proteinExistence type="predicted"/>
<keyword evidence="3" id="KW-0378">Hydrolase</keyword>
<dbReference type="GO" id="GO:0046872">
    <property type="term" value="F:metal ion binding"/>
    <property type="evidence" value="ECO:0007669"/>
    <property type="project" value="UniProtKB-KW"/>
</dbReference>
<evidence type="ECO:0000256" key="5">
    <source>
        <dbReference type="ARBA" id="ARBA00023277"/>
    </source>
</evidence>